<dbReference type="CDD" id="cd22786">
    <property type="entry name" value="DPBB_YuiC-like"/>
    <property type="match status" value="1"/>
</dbReference>
<dbReference type="STRING" id="656914.SAMN00017405_1206"/>
<dbReference type="Pfam" id="PF06725">
    <property type="entry name" value="3D"/>
    <property type="match status" value="1"/>
</dbReference>
<dbReference type="RefSeq" id="WP_084052597.1">
    <property type="nucleotide sequence ID" value="NZ_FWWT01000013.1"/>
</dbReference>
<keyword evidence="1" id="KW-0732">Signal</keyword>
<keyword evidence="4" id="KW-1185">Reference proteome</keyword>
<dbReference type="SUPFAM" id="SSF50685">
    <property type="entry name" value="Barwin-like endoglucanases"/>
    <property type="match status" value="1"/>
</dbReference>
<dbReference type="GO" id="GO:0019867">
    <property type="term" value="C:outer membrane"/>
    <property type="evidence" value="ECO:0007669"/>
    <property type="project" value="InterPro"/>
</dbReference>
<dbReference type="Proteomes" id="UP000192731">
    <property type="component" value="Unassembled WGS sequence"/>
</dbReference>
<sequence length="266" mass="30178">MKKISWLVVIMCLTMIIFNQPLMKLGASLNVDTGITHYQLVVDGVKKDIYTFNKDINEILEKEEIELKNKDYIAKNIVDKKTKIEVIRCHEEFIEEKQEIAYEKEVKYDKEIKKGVRNIVEQGETGEKVIQYGVVYENGKEKERYVKDEKVIKEPKKEVIVEGQKEVIVVASRSNLTAKQVLTMRSTAYTHTGNRTATGTYPGVGTIAVDPRVIPLGTRVFVEGYGNAVARDTGGAIKGNIIDVFLNSKGECNKWGRRTVKVYILD</sequence>
<dbReference type="PANTHER" id="PTHR39160">
    <property type="entry name" value="CELL WALL-BINDING PROTEIN YOCH"/>
    <property type="match status" value="1"/>
</dbReference>
<dbReference type="InterPro" id="IPR010611">
    <property type="entry name" value="3D_dom"/>
</dbReference>
<accession>A0A1W1V0K7</accession>
<dbReference type="InterPro" id="IPR007137">
    <property type="entry name" value="DUF348"/>
</dbReference>
<dbReference type="InterPro" id="IPR011098">
    <property type="entry name" value="G5_dom"/>
</dbReference>
<protein>
    <submittedName>
        <fullName evidence="3">3D (Asp-Asp-Asp) domain-containing protein</fullName>
    </submittedName>
</protein>
<name>A0A1W1V0K7_DESTI</name>
<dbReference type="GO" id="GO:0004553">
    <property type="term" value="F:hydrolase activity, hydrolyzing O-glycosyl compounds"/>
    <property type="evidence" value="ECO:0007669"/>
    <property type="project" value="InterPro"/>
</dbReference>
<dbReference type="EMBL" id="FWWT01000013">
    <property type="protein sequence ID" value="SMB86859.1"/>
    <property type="molecule type" value="Genomic_DNA"/>
</dbReference>
<evidence type="ECO:0000313" key="3">
    <source>
        <dbReference type="EMBL" id="SMB86859.1"/>
    </source>
</evidence>
<organism evidence="3 4">
    <name type="scientific">Desulfonispora thiosulfatigenes DSM 11270</name>
    <dbReference type="NCBI Taxonomy" id="656914"/>
    <lineage>
        <taxon>Bacteria</taxon>
        <taxon>Bacillati</taxon>
        <taxon>Bacillota</taxon>
        <taxon>Clostridia</taxon>
        <taxon>Eubacteriales</taxon>
        <taxon>Peptococcaceae</taxon>
        <taxon>Desulfonispora</taxon>
    </lineage>
</organism>
<gene>
    <name evidence="3" type="ORF">SAMN00017405_1206</name>
</gene>
<evidence type="ECO:0000256" key="1">
    <source>
        <dbReference type="ARBA" id="ARBA00022729"/>
    </source>
</evidence>
<dbReference type="PROSITE" id="PS51109">
    <property type="entry name" value="G5"/>
    <property type="match status" value="1"/>
</dbReference>
<reference evidence="3 4" key="1">
    <citation type="submission" date="2017-04" db="EMBL/GenBank/DDBJ databases">
        <authorList>
            <person name="Afonso C.L."/>
            <person name="Miller P.J."/>
            <person name="Scott M.A."/>
            <person name="Spackman E."/>
            <person name="Goraichik I."/>
            <person name="Dimitrov K.M."/>
            <person name="Suarez D.L."/>
            <person name="Swayne D.E."/>
        </authorList>
    </citation>
    <scope>NUCLEOTIDE SEQUENCE [LARGE SCALE GENOMIC DNA]</scope>
    <source>
        <strain evidence="3 4">DSM 11270</strain>
    </source>
</reference>
<proteinExistence type="predicted"/>
<feature type="domain" description="G5" evidence="2">
    <location>
        <begin position="86"/>
        <end position="166"/>
    </location>
</feature>
<dbReference type="Pfam" id="PF03990">
    <property type="entry name" value="DUF348"/>
    <property type="match status" value="1"/>
</dbReference>
<dbReference type="InterPro" id="IPR036908">
    <property type="entry name" value="RlpA-like_sf"/>
</dbReference>
<dbReference type="AlphaFoldDB" id="A0A1W1V0K7"/>
<dbReference type="PANTHER" id="PTHR39160:SF4">
    <property type="entry name" value="RESUSCITATION-PROMOTING FACTOR RPFB"/>
    <property type="match status" value="1"/>
</dbReference>
<dbReference type="SMART" id="SM01208">
    <property type="entry name" value="G5"/>
    <property type="match status" value="1"/>
</dbReference>
<evidence type="ECO:0000313" key="4">
    <source>
        <dbReference type="Proteomes" id="UP000192731"/>
    </source>
</evidence>
<dbReference type="OrthoDB" id="9798935at2"/>
<dbReference type="Gene3D" id="2.20.230.10">
    <property type="entry name" value="Resuscitation-promoting factor rpfb"/>
    <property type="match status" value="1"/>
</dbReference>
<dbReference type="Gene3D" id="2.40.40.10">
    <property type="entry name" value="RlpA-like domain"/>
    <property type="match status" value="1"/>
</dbReference>
<dbReference type="InterPro" id="IPR051933">
    <property type="entry name" value="Resuscitation_pf_RpfB"/>
</dbReference>
<dbReference type="GO" id="GO:0009254">
    <property type="term" value="P:peptidoglycan turnover"/>
    <property type="evidence" value="ECO:0007669"/>
    <property type="project" value="InterPro"/>
</dbReference>
<evidence type="ECO:0000259" key="2">
    <source>
        <dbReference type="PROSITE" id="PS51109"/>
    </source>
</evidence>
<dbReference type="Pfam" id="PF07501">
    <property type="entry name" value="G5"/>
    <property type="match status" value="1"/>
</dbReference>